<dbReference type="InterPro" id="IPR013325">
    <property type="entry name" value="RNA_pol_sigma_r2"/>
</dbReference>
<evidence type="ECO:0000259" key="7">
    <source>
        <dbReference type="Pfam" id="PF08281"/>
    </source>
</evidence>
<dbReference type="InterPro" id="IPR013324">
    <property type="entry name" value="RNA_pol_sigma_r3/r4-like"/>
</dbReference>
<dbReference type="SUPFAM" id="SSF88946">
    <property type="entry name" value="Sigma2 domain of RNA polymerase sigma factors"/>
    <property type="match status" value="1"/>
</dbReference>
<comment type="similarity">
    <text evidence="1">Belongs to the sigma-70 factor family. ECF subfamily.</text>
</comment>
<dbReference type="InterPro" id="IPR036388">
    <property type="entry name" value="WH-like_DNA-bd_sf"/>
</dbReference>
<evidence type="ECO:0000256" key="3">
    <source>
        <dbReference type="ARBA" id="ARBA00023082"/>
    </source>
</evidence>
<dbReference type="PANTHER" id="PTHR43133:SF63">
    <property type="entry name" value="RNA POLYMERASE SIGMA FACTOR FECI-RELATED"/>
    <property type="match status" value="1"/>
</dbReference>
<keyword evidence="4" id="KW-0804">Transcription</keyword>
<dbReference type="CDD" id="cd06171">
    <property type="entry name" value="Sigma70_r4"/>
    <property type="match status" value="1"/>
</dbReference>
<evidence type="ECO:0000256" key="1">
    <source>
        <dbReference type="ARBA" id="ARBA00010641"/>
    </source>
</evidence>
<evidence type="ECO:0000256" key="2">
    <source>
        <dbReference type="ARBA" id="ARBA00023015"/>
    </source>
</evidence>
<evidence type="ECO:0000256" key="5">
    <source>
        <dbReference type="SAM" id="MobiDB-lite"/>
    </source>
</evidence>
<dbReference type="Gene3D" id="1.10.10.10">
    <property type="entry name" value="Winged helix-like DNA-binding domain superfamily/Winged helix DNA-binding domain"/>
    <property type="match status" value="1"/>
</dbReference>
<protein>
    <submittedName>
        <fullName evidence="8">RNA polymerase sigma factor</fullName>
    </submittedName>
</protein>
<dbReference type="Pfam" id="PF04542">
    <property type="entry name" value="Sigma70_r2"/>
    <property type="match status" value="1"/>
</dbReference>
<feature type="region of interest" description="Disordered" evidence="5">
    <location>
        <begin position="84"/>
        <end position="109"/>
    </location>
</feature>
<dbReference type="Gene3D" id="1.10.1740.10">
    <property type="match status" value="1"/>
</dbReference>
<dbReference type="RefSeq" id="WP_274495209.1">
    <property type="nucleotide sequence ID" value="NZ_CP118166.1"/>
</dbReference>
<evidence type="ECO:0000256" key="4">
    <source>
        <dbReference type="ARBA" id="ARBA00023163"/>
    </source>
</evidence>
<dbReference type="NCBIfam" id="TIGR02937">
    <property type="entry name" value="sigma70-ECF"/>
    <property type="match status" value="1"/>
</dbReference>
<dbReference type="GO" id="GO:0016987">
    <property type="term" value="F:sigma factor activity"/>
    <property type="evidence" value="ECO:0007669"/>
    <property type="project" value="UniProtKB-KW"/>
</dbReference>
<feature type="domain" description="RNA polymerase sigma-70 region 2" evidence="6">
    <location>
        <begin position="14"/>
        <end position="78"/>
    </location>
</feature>
<proteinExistence type="inferred from homology"/>
<dbReference type="PANTHER" id="PTHR43133">
    <property type="entry name" value="RNA POLYMERASE ECF-TYPE SIGMA FACTO"/>
    <property type="match status" value="1"/>
</dbReference>
<dbReference type="InterPro" id="IPR039425">
    <property type="entry name" value="RNA_pol_sigma-70-like"/>
</dbReference>
<dbReference type="Pfam" id="PF08281">
    <property type="entry name" value="Sigma70_r4_2"/>
    <property type="match status" value="1"/>
</dbReference>
<dbReference type="InterPro" id="IPR007627">
    <property type="entry name" value="RNA_pol_sigma70_r2"/>
</dbReference>
<accession>A0AAF0CG93</accession>
<dbReference type="Proteomes" id="UP001214043">
    <property type="component" value="Chromosome"/>
</dbReference>
<keyword evidence="9" id="KW-1185">Reference proteome</keyword>
<dbReference type="KEGG" id="hfl:PUV54_04485"/>
<evidence type="ECO:0000313" key="9">
    <source>
        <dbReference type="Proteomes" id="UP001214043"/>
    </source>
</evidence>
<dbReference type="SUPFAM" id="SSF88659">
    <property type="entry name" value="Sigma3 and sigma4 domains of RNA polymerase sigma factors"/>
    <property type="match status" value="1"/>
</dbReference>
<dbReference type="InterPro" id="IPR014284">
    <property type="entry name" value="RNA_pol_sigma-70_dom"/>
</dbReference>
<dbReference type="GO" id="GO:0006352">
    <property type="term" value="P:DNA-templated transcription initiation"/>
    <property type="evidence" value="ECO:0007669"/>
    <property type="project" value="InterPro"/>
</dbReference>
<name>A0AAF0CG93_9PROT</name>
<keyword evidence="3" id="KW-0731">Sigma factor</keyword>
<sequence length="183" mass="20867">MRIEQRSAIESAMRQNQQLLIQWLTKKIGDNEAARDVAQAVFMRVWAYSEKTDIENPRALIFKTANNLAINELKQRSRFFSRHVSSNDKDGAEPLDQVANTAPSPEKQASLKQDVEIIMAAISSLPERSRKAFMLNRFDGLSYREIADQLDVSESSVEKYMIEALKRLRGSLRQSNEPAPQII</sequence>
<dbReference type="GO" id="GO:0003677">
    <property type="term" value="F:DNA binding"/>
    <property type="evidence" value="ECO:0007669"/>
    <property type="project" value="InterPro"/>
</dbReference>
<dbReference type="AlphaFoldDB" id="A0AAF0CG93"/>
<evidence type="ECO:0000313" key="8">
    <source>
        <dbReference type="EMBL" id="WDI33236.1"/>
    </source>
</evidence>
<dbReference type="EMBL" id="CP118166">
    <property type="protein sequence ID" value="WDI33236.1"/>
    <property type="molecule type" value="Genomic_DNA"/>
</dbReference>
<evidence type="ECO:0000259" key="6">
    <source>
        <dbReference type="Pfam" id="PF04542"/>
    </source>
</evidence>
<organism evidence="8 9">
    <name type="scientific">Hyphococcus flavus</name>
    <dbReference type="NCBI Taxonomy" id="1866326"/>
    <lineage>
        <taxon>Bacteria</taxon>
        <taxon>Pseudomonadati</taxon>
        <taxon>Pseudomonadota</taxon>
        <taxon>Alphaproteobacteria</taxon>
        <taxon>Parvularculales</taxon>
        <taxon>Parvularculaceae</taxon>
        <taxon>Hyphococcus</taxon>
    </lineage>
</organism>
<gene>
    <name evidence="8" type="ORF">PUV54_04485</name>
</gene>
<dbReference type="InterPro" id="IPR013249">
    <property type="entry name" value="RNA_pol_sigma70_r4_t2"/>
</dbReference>
<keyword evidence="2" id="KW-0805">Transcription regulation</keyword>
<reference evidence="8" key="1">
    <citation type="submission" date="2023-02" db="EMBL/GenBank/DDBJ databases">
        <title>Genome sequence of Hyphococcus flavus.</title>
        <authorList>
            <person name="Rong J.-C."/>
            <person name="Zhao Q."/>
            <person name="Yi M."/>
            <person name="Wu J.-Y."/>
        </authorList>
    </citation>
    <scope>NUCLEOTIDE SEQUENCE</scope>
    <source>
        <strain evidence="8">MCCC 1K03223</strain>
    </source>
</reference>
<feature type="domain" description="RNA polymerase sigma factor 70 region 4 type 2" evidence="7">
    <location>
        <begin position="116"/>
        <end position="168"/>
    </location>
</feature>